<dbReference type="PANTHER" id="PTHR11203">
    <property type="entry name" value="CLEAVAGE AND POLYADENYLATION SPECIFICITY FACTOR FAMILY MEMBER"/>
    <property type="match status" value="1"/>
</dbReference>
<keyword evidence="3" id="KW-0540">Nuclease</keyword>
<protein>
    <recommendedName>
        <fullName evidence="6">Beta-Casp domain-containing protein</fullName>
    </recommendedName>
</protein>
<reference evidence="7 8" key="1">
    <citation type="journal article" date="2020" name="BMC Genomics">
        <title>Intraspecific diversification of the crop wild relative Brassica cretica Lam. using demographic model selection.</title>
        <authorList>
            <person name="Kioukis A."/>
            <person name="Michalopoulou V.A."/>
            <person name="Briers L."/>
            <person name="Pirintsos S."/>
            <person name="Studholme D.J."/>
            <person name="Pavlidis P."/>
            <person name="Sarris P.F."/>
        </authorList>
    </citation>
    <scope>NUCLEOTIDE SEQUENCE [LARGE SCALE GENOMIC DNA]</scope>
    <source>
        <strain evidence="8">cv. PFS-1207/04</strain>
    </source>
</reference>
<dbReference type="InterPro" id="IPR022712">
    <property type="entry name" value="Beta_Casp"/>
</dbReference>
<name>A0ABQ7DDX6_BRACR</name>
<comment type="subcellular location">
    <subcellularLocation>
        <location evidence="1">Nucleus</location>
    </subcellularLocation>
</comment>
<accession>A0ABQ7DDX6</accession>
<dbReference type="Pfam" id="PF10996">
    <property type="entry name" value="Beta-Casp"/>
    <property type="match status" value="2"/>
</dbReference>
<proteinExistence type="predicted"/>
<dbReference type="Proteomes" id="UP000266723">
    <property type="component" value="Unassembled WGS sequence"/>
</dbReference>
<keyword evidence="4" id="KW-0378">Hydrolase</keyword>
<dbReference type="PANTHER" id="PTHR11203:SF11">
    <property type="entry name" value="CLEAVAGE AND POLYADENYLATION SPECIFICITY FACTOR SUBUNIT 3"/>
    <property type="match status" value="1"/>
</dbReference>
<evidence type="ECO:0000256" key="1">
    <source>
        <dbReference type="ARBA" id="ARBA00004123"/>
    </source>
</evidence>
<dbReference type="Gene3D" id="3.40.50.10890">
    <property type="match status" value="3"/>
</dbReference>
<dbReference type="InterPro" id="IPR050698">
    <property type="entry name" value="MBL"/>
</dbReference>
<evidence type="ECO:0000256" key="5">
    <source>
        <dbReference type="ARBA" id="ARBA00023242"/>
    </source>
</evidence>
<dbReference type="Gene3D" id="3.60.15.10">
    <property type="entry name" value="Ribonuclease Z/Hydroxyacylglutathione hydrolase-like"/>
    <property type="match status" value="1"/>
</dbReference>
<organism evidence="7 8">
    <name type="scientific">Brassica cretica</name>
    <name type="common">Mustard</name>
    <dbReference type="NCBI Taxonomy" id="69181"/>
    <lineage>
        <taxon>Eukaryota</taxon>
        <taxon>Viridiplantae</taxon>
        <taxon>Streptophyta</taxon>
        <taxon>Embryophyta</taxon>
        <taxon>Tracheophyta</taxon>
        <taxon>Spermatophyta</taxon>
        <taxon>Magnoliopsida</taxon>
        <taxon>eudicotyledons</taxon>
        <taxon>Gunneridae</taxon>
        <taxon>Pentapetalae</taxon>
        <taxon>rosids</taxon>
        <taxon>malvids</taxon>
        <taxon>Brassicales</taxon>
        <taxon>Brassicaceae</taxon>
        <taxon>Brassiceae</taxon>
        <taxon>Brassica</taxon>
    </lineage>
</organism>
<evidence type="ECO:0000256" key="3">
    <source>
        <dbReference type="ARBA" id="ARBA00022722"/>
    </source>
</evidence>
<dbReference type="SMART" id="SM01027">
    <property type="entry name" value="Beta-Casp"/>
    <property type="match status" value="1"/>
</dbReference>
<dbReference type="InterPro" id="IPR021718">
    <property type="entry name" value="CPSF73-100_C"/>
</dbReference>
<evidence type="ECO:0000313" key="8">
    <source>
        <dbReference type="Proteomes" id="UP000266723"/>
    </source>
</evidence>
<evidence type="ECO:0000256" key="2">
    <source>
        <dbReference type="ARBA" id="ARBA00022664"/>
    </source>
</evidence>
<feature type="domain" description="Beta-Casp" evidence="6">
    <location>
        <begin position="71"/>
        <end position="205"/>
    </location>
</feature>
<dbReference type="Pfam" id="PF11718">
    <property type="entry name" value="CPSF73-100_C"/>
    <property type="match status" value="1"/>
</dbReference>
<sequence>MYGDYSREEDRHLIAAELPQFSPDICIIESTSGVQLHQSRHTREKRFTDVIHSRVSQGGRALIPAFALGRAHELLLILDEYWDNHPDIHNIPIYYASPLAKNIGDFRDVGPSVVMASPRGLQSGFSRQLFDIWCSDKRNACIIPGYMNQRSIGDFRDVGPSVVMASPGGLQSGFSRQLFDIWCSDKRNACIIPDYAQMSTFLKELMPLDIVLVHGEANELMRLTQKLFTEFPDGNTRIMNPKNCESVEKYFTLEKMEKTIGRLAEKTLDVGDSVKRGNLTDEETRLPALTVHERVTVKHESGKHISLQWSSEPISDMVSDPIVALVLNISREVPKIVVEEEVDVKSEE</sequence>
<dbReference type="SUPFAM" id="SSF56281">
    <property type="entry name" value="Metallo-hydrolase/oxidoreductase"/>
    <property type="match status" value="2"/>
</dbReference>
<gene>
    <name evidence="7" type="ORF">DY000_02031446</name>
</gene>
<comment type="caution">
    <text evidence="7">The sequence shown here is derived from an EMBL/GenBank/DDBJ whole genome shotgun (WGS) entry which is preliminary data.</text>
</comment>
<dbReference type="InterPro" id="IPR036866">
    <property type="entry name" value="RibonucZ/Hydroxyglut_hydro"/>
</dbReference>
<evidence type="ECO:0000313" key="7">
    <source>
        <dbReference type="EMBL" id="KAF3576217.1"/>
    </source>
</evidence>
<keyword evidence="5" id="KW-0539">Nucleus</keyword>
<dbReference type="EMBL" id="QGKV02000649">
    <property type="protein sequence ID" value="KAF3576217.1"/>
    <property type="molecule type" value="Genomic_DNA"/>
</dbReference>
<keyword evidence="2" id="KW-0507">mRNA processing</keyword>
<evidence type="ECO:0000259" key="6">
    <source>
        <dbReference type="SMART" id="SM01027"/>
    </source>
</evidence>
<keyword evidence="8" id="KW-1185">Reference proteome</keyword>
<evidence type="ECO:0000256" key="4">
    <source>
        <dbReference type="ARBA" id="ARBA00022801"/>
    </source>
</evidence>